<organism evidence="1 2">
    <name type="scientific">Fusarium avenaceum</name>
    <dbReference type="NCBI Taxonomy" id="40199"/>
    <lineage>
        <taxon>Eukaryota</taxon>
        <taxon>Fungi</taxon>
        <taxon>Dikarya</taxon>
        <taxon>Ascomycota</taxon>
        <taxon>Pezizomycotina</taxon>
        <taxon>Sordariomycetes</taxon>
        <taxon>Hypocreomycetidae</taxon>
        <taxon>Hypocreales</taxon>
        <taxon>Nectriaceae</taxon>
        <taxon>Fusarium</taxon>
        <taxon>Fusarium tricinctum species complex</taxon>
    </lineage>
</organism>
<dbReference type="EMBL" id="JAGPUO010000003">
    <property type="protein sequence ID" value="KAG5663898.1"/>
    <property type="molecule type" value="Genomic_DNA"/>
</dbReference>
<name>A0A9P7KVE7_9HYPO</name>
<protein>
    <submittedName>
        <fullName evidence="1">Uncharacterized protein</fullName>
    </submittedName>
</protein>
<dbReference type="AlphaFoldDB" id="A0A9P7KVE7"/>
<reference evidence="1" key="1">
    <citation type="submission" date="2021-04" db="EMBL/GenBank/DDBJ databases">
        <title>Draft genome of Fusarium avenaceum strain F156N33, isolated from an atmospheric sample in Virginia.</title>
        <authorList>
            <person name="Yang S."/>
            <person name="Vinatzer B.A."/>
            <person name="Coleman J."/>
        </authorList>
    </citation>
    <scope>NUCLEOTIDE SEQUENCE</scope>
    <source>
        <strain evidence="1">F156N33</strain>
    </source>
</reference>
<evidence type="ECO:0000313" key="2">
    <source>
        <dbReference type="Proteomes" id="UP000782241"/>
    </source>
</evidence>
<proteinExistence type="predicted"/>
<keyword evidence="2" id="KW-1185">Reference proteome</keyword>
<gene>
    <name evidence="1" type="ORF">KAF25_006483</name>
</gene>
<evidence type="ECO:0000313" key="1">
    <source>
        <dbReference type="EMBL" id="KAG5663898.1"/>
    </source>
</evidence>
<dbReference type="Proteomes" id="UP000782241">
    <property type="component" value="Unassembled WGS sequence"/>
</dbReference>
<comment type="caution">
    <text evidence="1">The sequence shown here is derived from an EMBL/GenBank/DDBJ whole genome shotgun (WGS) entry which is preliminary data.</text>
</comment>
<accession>A0A9P7KVE7</accession>
<sequence>MGVVAQWALSSTAGAHHTDISFVQGVGPHRRIFFLALISNEAPSRMLRRSHQVYKGLGYRPANKPQRVPFVPLCMDGTRAAWRLHWSQRLSLFSFPLTLRRSSIVCFVLIDWLHSDKVADTAHGHWAGHRGGTGFMVARTKAYCPYSVQ</sequence>